<comment type="caution">
    <text evidence="3">The sequence shown here is derived from an EMBL/GenBank/DDBJ whole genome shotgun (WGS) entry which is preliminary data.</text>
</comment>
<feature type="region of interest" description="Disordered" evidence="1">
    <location>
        <begin position="423"/>
        <end position="442"/>
    </location>
</feature>
<feature type="region of interest" description="Disordered" evidence="1">
    <location>
        <begin position="476"/>
        <end position="539"/>
    </location>
</feature>
<dbReference type="EMBL" id="LAVV01006481">
    <property type="protein sequence ID" value="KNZ59688.1"/>
    <property type="molecule type" value="Genomic_DNA"/>
</dbReference>
<dbReference type="Proteomes" id="UP000037035">
    <property type="component" value="Unassembled WGS sequence"/>
</dbReference>
<keyword evidence="4" id="KW-1185">Reference proteome</keyword>
<keyword evidence="2" id="KW-0812">Transmembrane</keyword>
<evidence type="ECO:0000256" key="2">
    <source>
        <dbReference type="SAM" id="Phobius"/>
    </source>
</evidence>
<proteinExistence type="predicted"/>
<dbReference type="AlphaFoldDB" id="A0A0L6VG06"/>
<evidence type="ECO:0000256" key="1">
    <source>
        <dbReference type="SAM" id="MobiDB-lite"/>
    </source>
</evidence>
<feature type="transmembrane region" description="Helical" evidence="2">
    <location>
        <begin position="109"/>
        <end position="129"/>
    </location>
</feature>
<evidence type="ECO:0000313" key="4">
    <source>
        <dbReference type="Proteomes" id="UP000037035"/>
    </source>
</evidence>
<evidence type="ECO:0000313" key="3">
    <source>
        <dbReference type="EMBL" id="KNZ59688.1"/>
    </source>
</evidence>
<keyword evidence="2" id="KW-0472">Membrane</keyword>
<accession>A0A0L6VG06</accession>
<organism evidence="3 4">
    <name type="scientific">Puccinia sorghi</name>
    <dbReference type="NCBI Taxonomy" id="27349"/>
    <lineage>
        <taxon>Eukaryota</taxon>
        <taxon>Fungi</taxon>
        <taxon>Dikarya</taxon>
        <taxon>Basidiomycota</taxon>
        <taxon>Pucciniomycotina</taxon>
        <taxon>Pucciniomycetes</taxon>
        <taxon>Pucciniales</taxon>
        <taxon>Pucciniaceae</taxon>
        <taxon>Puccinia</taxon>
    </lineage>
</organism>
<protein>
    <submittedName>
        <fullName evidence="3">Uncharacterized protein</fullName>
    </submittedName>
</protein>
<feature type="compositionally biased region" description="Pro residues" evidence="1">
    <location>
        <begin position="514"/>
        <end position="530"/>
    </location>
</feature>
<gene>
    <name evidence="3" type="ORF">VP01_167g2</name>
</gene>
<keyword evidence="2" id="KW-1133">Transmembrane helix</keyword>
<name>A0A0L6VG06_9BASI</name>
<reference evidence="3 4" key="1">
    <citation type="submission" date="2015-08" db="EMBL/GenBank/DDBJ databases">
        <title>Next Generation Sequencing and Analysis of the Genome of Puccinia sorghi L Schw, the Causal Agent of Maize Common Rust.</title>
        <authorList>
            <person name="Rochi L."/>
            <person name="Burguener G."/>
            <person name="Darino M."/>
            <person name="Turjanski A."/>
            <person name="Kreff E."/>
            <person name="Dieguez M.J."/>
            <person name="Sacco F."/>
        </authorList>
    </citation>
    <scope>NUCLEOTIDE SEQUENCE [LARGE SCALE GENOMIC DNA]</scope>
    <source>
        <strain evidence="3 4">RO10H11247</strain>
    </source>
</reference>
<dbReference type="VEuPathDB" id="FungiDB:VP01_167g2"/>
<sequence>MFNICNAINEKKLSPKRFLLAMCHITCYSTKHLLIHINTRHSTNESLTFLKSNAITHFELQLSRKGTFKHNNNPFHLNNPSSPSNQILGNSSGSIHCLAGSLQITLPRLYFHILFLLGFDPLLTLISIFELVISFCLYKLLYFPHSFLFFLTTFNSIEVISDKLSNPFLKLELVIFKTTLRYLDLHLQSPQCALCPTKSPLVLWLMASLFFVPLWQPFRGTPLNIKSHWLQQCSILQPLTLQKKLAPMPAVEQKVQQSFGVIQPSFDAQSPCRLHSDCAKKYTYANRWSLDVSLVGACYMCWNFKCFPFVIQSQLFKNGFDQDYSNLLLPKYSWMLMNYYWKLISIFMYEDSSCPSQGMQGLFMPLHLRGLFIHQGICQNTLLDSIYQQYKTSFRLSSNYPQSPSHTILKIQPEQKIWTFTHQRGNRGRRTNRAGNPTQAKTSQLTVLHATLQHPLTHTLLLSPLELFCQAAAPCSPDLNPLRNNGSPQRPPGRDDADVGQGAHSAIGHQNPQTAPPHQPQKVPAPPGASPPTSILLAQPQPFKGTLGALAESFVGQIGVSTLDSRKGIPLATSATKIP</sequence>